<evidence type="ECO:0000313" key="2">
    <source>
        <dbReference type="EMBL" id="KAD4385504.1"/>
    </source>
</evidence>
<feature type="compositionally biased region" description="Acidic residues" evidence="1">
    <location>
        <begin position="264"/>
        <end position="275"/>
    </location>
</feature>
<gene>
    <name evidence="2" type="ORF">E3N88_25672</name>
</gene>
<reference evidence="2 3" key="1">
    <citation type="submission" date="2019-05" db="EMBL/GenBank/DDBJ databases">
        <title>Mikania micrantha, genome provides insights into the molecular mechanism of rapid growth.</title>
        <authorList>
            <person name="Liu B."/>
        </authorList>
    </citation>
    <scope>NUCLEOTIDE SEQUENCE [LARGE SCALE GENOMIC DNA]</scope>
    <source>
        <strain evidence="2">NLD-2019</strain>
        <tissue evidence="2">Leaf</tissue>
    </source>
</reference>
<feature type="region of interest" description="Disordered" evidence="1">
    <location>
        <begin position="168"/>
        <end position="217"/>
    </location>
</feature>
<dbReference type="AlphaFoldDB" id="A0A5N6N5J9"/>
<dbReference type="EMBL" id="SZYD01000013">
    <property type="protein sequence ID" value="KAD4385504.1"/>
    <property type="molecule type" value="Genomic_DNA"/>
</dbReference>
<organism evidence="2 3">
    <name type="scientific">Mikania micrantha</name>
    <name type="common">bitter vine</name>
    <dbReference type="NCBI Taxonomy" id="192012"/>
    <lineage>
        <taxon>Eukaryota</taxon>
        <taxon>Viridiplantae</taxon>
        <taxon>Streptophyta</taxon>
        <taxon>Embryophyta</taxon>
        <taxon>Tracheophyta</taxon>
        <taxon>Spermatophyta</taxon>
        <taxon>Magnoliopsida</taxon>
        <taxon>eudicotyledons</taxon>
        <taxon>Gunneridae</taxon>
        <taxon>Pentapetalae</taxon>
        <taxon>asterids</taxon>
        <taxon>campanulids</taxon>
        <taxon>Asterales</taxon>
        <taxon>Asteraceae</taxon>
        <taxon>Asteroideae</taxon>
        <taxon>Heliantheae alliance</taxon>
        <taxon>Eupatorieae</taxon>
        <taxon>Mikania</taxon>
    </lineage>
</organism>
<accession>A0A5N6N5J9</accession>
<feature type="region of interest" description="Disordered" evidence="1">
    <location>
        <begin position="249"/>
        <end position="319"/>
    </location>
</feature>
<feature type="compositionally biased region" description="Polar residues" evidence="1">
    <location>
        <begin position="172"/>
        <end position="187"/>
    </location>
</feature>
<protein>
    <submittedName>
        <fullName evidence="2">Uncharacterized protein</fullName>
    </submittedName>
</protein>
<evidence type="ECO:0000313" key="3">
    <source>
        <dbReference type="Proteomes" id="UP000326396"/>
    </source>
</evidence>
<comment type="caution">
    <text evidence="2">The sequence shown here is derived from an EMBL/GenBank/DDBJ whole genome shotgun (WGS) entry which is preliminary data.</text>
</comment>
<keyword evidence="3" id="KW-1185">Reference proteome</keyword>
<name>A0A5N6N5J9_9ASTR</name>
<proteinExistence type="predicted"/>
<sequence>MNVEENRARNGVTDYPESRNKDIMFWNCFAVREGFVSPSSRYAKNPKYLRSRIASRKHKNSILFELQFHHKPLNRIFAIKTQFRSYQNVRIEPGIVSTRPDRSISATGEEEVAHDFTPFIVTLTNEWNEFLGTYFHHSSTSSSSSSDNTGAAIEIEQELTINLSMEPKSPVGIQQSPSGTKSPSETAAQVAMEEPIQEQPSISMEPVSPSGTMADEDLSSYPELSVDATKEFSKLVGQLEEAVNAKVNSEAAAASEGPVILDDSSTEELFADEPTVEPIGSISSGVKTIDKGKRKLTPEEEAEQEERRPKIKKGRPDTSLDDEMIRLIGLL</sequence>
<evidence type="ECO:0000256" key="1">
    <source>
        <dbReference type="SAM" id="MobiDB-lite"/>
    </source>
</evidence>
<dbReference type="Proteomes" id="UP000326396">
    <property type="component" value="Linkage Group LG3"/>
</dbReference>